<keyword evidence="4" id="KW-1185">Reference proteome</keyword>
<protein>
    <recommendedName>
        <fullName evidence="2">Nephrocystin 3-like N-terminal domain-containing protein</fullName>
    </recommendedName>
</protein>
<reference evidence="3 4" key="1">
    <citation type="journal article" date="2021" name="Int. J. Syst. Evol. Microbiol.">
        <title>Reticulibacter mediterranei gen. nov., sp. nov., within the new family Reticulibacteraceae fam. nov., and Ktedonospora formicarum gen. nov., sp. nov., Ktedonobacter robiniae sp. nov., Dictyobacter formicarum sp. nov. and Dictyobacter arantiisoli sp. nov., belonging to the class Ktedonobacteria.</title>
        <authorList>
            <person name="Yabe S."/>
            <person name="Zheng Y."/>
            <person name="Wang C.M."/>
            <person name="Sakai Y."/>
            <person name="Abe K."/>
            <person name="Yokota A."/>
            <person name="Donadio S."/>
            <person name="Cavaletti L."/>
            <person name="Monciardini P."/>
        </authorList>
    </citation>
    <scope>NUCLEOTIDE SEQUENCE [LARGE SCALE GENOMIC DNA]</scope>
    <source>
        <strain evidence="3 4">SOSP1-30</strain>
    </source>
</reference>
<organism evidence="3 4">
    <name type="scientific">Ktedonobacter robiniae</name>
    <dbReference type="NCBI Taxonomy" id="2778365"/>
    <lineage>
        <taxon>Bacteria</taxon>
        <taxon>Bacillati</taxon>
        <taxon>Chloroflexota</taxon>
        <taxon>Ktedonobacteria</taxon>
        <taxon>Ktedonobacterales</taxon>
        <taxon>Ktedonobacteraceae</taxon>
        <taxon>Ktedonobacter</taxon>
    </lineage>
</organism>
<evidence type="ECO:0000259" key="2">
    <source>
        <dbReference type="Pfam" id="PF24883"/>
    </source>
</evidence>
<dbReference type="Pfam" id="PF24883">
    <property type="entry name" value="NPHP3_N"/>
    <property type="match status" value="1"/>
</dbReference>
<dbReference type="Gene3D" id="3.40.50.300">
    <property type="entry name" value="P-loop containing nucleotide triphosphate hydrolases"/>
    <property type="match status" value="1"/>
</dbReference>
<name>A0ABQ3UVW7_9CHLR</name>
<comment type="caution">
    <text evidence="3">The sequence shown here is derived from an EMBL/GenBank/DDBJ whole genome shotgun (WGS) entry which is preliminary data.</text>
</comment>
<accession>A0ABQ3UVW7</accession>
<dbReference type="InterPro" id="IPR027417">
    <property type="entry name" value="P-loop_NTPase"/>
</dbReference>
<dbReference type="SUPFAM" id="SSF52540">
    <property type="entry name" value="P-loop containing nucleoside triphosphate hydrolases"/>
    <property type="match status" value="1"/>
</dbReference>
<evidence type="ECO:0000313" key="3">
    <source>
        <dbReference type="EMBL" id="GHO56828.1"/>
    </source>
</evidence>
<evidence type="ECO:0000256" key="1">
    <source>
        <dbReference type="ARBA" id="ARBA00022737"/>
    </source>
</evidence>
<dbReference type="Proteomes" id="UP000654345">
    <property type="component" value="Unassembled WGS sequence"/>
</dbReference>
<sequence length="257" mass="28162">MSQTSSKSSSTLLLQTKLAHPQLPLALVSRERLLRDLDAVSAHRLTLLSASAGSGKTTLLSTWAIHMRSSARKVAWLSLDEWDNDPIRFWATVIAALRTYLPAVGEEALRMLSTPQPAPIQAILTALINEILEQGSEIILALDDYQIIEDQAIHEALTFLLDHLPVNLHLVLASCIDPDLPLSRWRTRGQMLEIRDPDLYFTQEEATSFLVQASDFPFSVEEVVSLPRSLSRGAPRAFAGHTGGACTVCVATGSTLV</sequence>
<gene>
    <name evidence="3" type="ORF">KSB_53030</name>
</gene>
<dbReference type="RefSeq" id="WP_201373285.1">
    <property type="nucleotide sequence ID" value="NZ_BNJG01000002.1"/>
</dbReference>
<dbReference type="InterPro" id="IPR056884">
    <property type="entry name" value="NPHP3-like_N"/>
</dbReference>
<feature type="domain" description="Nephrocystin 3-like N-terminal" evidence="2">
    <location>
        <begin position="37"/>
        <end position="174"/>
    </location>
</feature>
<evidence type="ECO:0000313" key="4">
    <source>
        <dbReference type="Proteomes" id="UP000654345"/>
    </source>
</evidence>
<dbReference type="EMBL" id="BNJG01000002">
    <property type="protein sequence ID" value="GHO56828.1"/>
    <property type="molecule type" value="Genomic_DNA"/>
</dbReference>
<proteinExistence type="predicted"/>
<keyword evidence="1" id="KW-0677">Repeat</keyword>